<evidence type="ECO:0000313" key="2">
    <source>
        <dbReference type="Proteomes" id="UP000835052"/>
    </source>
</evidence>
<protein>
    <submittedName>
        <fullName evidence="1">Uncharacterized protein</fullName>
    </submittedName>
</protein>
<proteinExistence type="predicted"/>
<dbReference type="AlphaFoldDB" id="A0A8S1H7P7"/>
<dbReference type="EMBL" id="CAJGYM010000021">
    <property type="protein sequence ID" value="CAD6191465.1"/>
    <property type="molecule type" value="Genomic_DNA"/>
</dbReference>
<sequence length="98" mass="10949">MSENENLIEKDLKSIEADLGDDHVTGIFRSLQSDSPRAYTSLLELHKEVSILEIHKYPAFSAVGSSPDTRNLKKMGSENAQNLPFLQFGQTGSTRLKR</sequence>
<reference evidence="1" key="1">
    <citation type="submission" date="2020-10" db="EMBL/GenBank/DDBJ databases">
        <authorList>
            <person name="Kikuchi T."/>
        </authorList>
    </citation>
    <scope>NUCLEOTIDE SEQUENCE</scope>
    <source>
        <strain evidence="1">NKZ352</strain>
    </source>
</reference>
<comment type="caution">
    <text evidence="1">The sequence shown here is derived from an EMBL/GenBank/DDBJ whole genome shotgun (WGS) entry which is preliminary data.</text>
</comment>
<accession>A0A8S1H7P7</accession>
<name>A0A8S1H7P7_9PELO</name>
<dbReference type="Proteomes" id="UP000835052">
    <property type="component" value="Unassembled WGS sequence"/>
</dbReference>
<keyword evidence="2" id="KW-1185">Reference proteome</keyword>
<evidence type="ECO:0000313" key="1">
    <source>
        <dbReference type="EMBL" id="CAD6191465.1"/>
    </source>
</evidence>
<gene>
    <name evidence="1" type="ORF">CAUJ_LOCUS7384</name>
</gene>
<organism evidence="1 2">
    <name type="scientific">Caenorhabditis auriculariae</name>
    <dbReference type="NCBI Taxonomy" id="2777116"/>
    <lineage>
        <taxon>Eukaryota</taxon>
        <taxon>Metazoa</taxon>
        <taxon>Ecdysozoa</taxon>
        <taxon>Nematoda</taxon>
        <taxon>Chromadorea</taxon>
        <taxon>Rhabditida</taxon>
        <taxon>Rhabditina</taxon>
        <taxon>Rhabditomorpha</taxon>
        <taxon>Rhabditoidea</taxon>
        <taxon>Rhabditidae</taxon>
        <taxon>Peloderinae</taxon>
        <taxon>Caenorhabditis</taxon>
    </lineage>
</organism>